<evidence type="ECO:0000313" key="2">
    <source>
        <dbReference type="Proteomes" id="UP001066276"/>
    </source>
</evidence>
<dbReference type="EMBL" id="JANPWB010000015">
    <property type="protein sequence ID" value="KAJ1089491.1"/>
    <property type="molecule type" value="Genomic_DNA"/>
</dbReference>
<name>A0AAV7LCZ8_PLEWA</name>
<evidence type="ECO:0000313" key="1">
    <source>
        <dbReference type="EMBL" id="KAJ1089491.1"/>
    </source>
</evidence>
<comment type="caution">
    <text evidence="1">The sequence shown here is derived from an EMBL/GenBank/DDBJ whole genome shotgun (WGS) entry which is preliminary data.</text>
</comment>
<dbReference type="AlphaFoldDB" id="A0AAV7LCZ8"/>
<reference evidence="1" key="1">
    <citation type="journal article" date="2022" name="bioRxiv">
        <title>Sequencing and chromosome-scale assembly of the giantPleurodeles waltlgenome.</title>
        <authorList>
            <person name="Brown T."/>
            <person name="Elewa A."/>
            <person name="Iarovenko S."/>
            <person name="Subramanian E."/>
            <person name="Araus A.J."/>
            <person name="Petzold A."/>
            <person name="Susuki M."/>
            <person name="Suzuki K.-i.T."/>
            <person name="Hayashi T."/>
            <person name="Toyoda A."/>
            <person name="Oliveira C."/>
            <person name="Osipova E."/>
            <person name="Leigh N.D."/>
            <person name="Simon A."/>
            <person name="Yun M.H."/>
        </authorList>
    </citation>
    <scope>NUCLEOTIDE SEQUENCE</scope>
    <source>
        <strain evidence="1">20211129_DDA</strain>
        <tissue evidence="1">Liver</tissue>
    </source>
</reference>
<protein>
    <submittedName>
        <fullName evidence="1">Uncharacterized protein</fullName>
    </submittedName>
</protein>
<dbReference type="Proteomes" id="UP001066276">
    <property type="component" value="Chromosome 11"/>
</dbReference>
<organism evidence="1 2">
    <name type="scientific">Pleurodeles waltl</name>
    <name type="common">Iberian ribbed newt</name>
    <dbReference type="NCBI Taxonomy" id="8319"/>
    <lineage>
        <taxon>Eukaryota</taxon>
        <taxon>Metazoa</taxon>
        <taxon>Chordata</taxon>
        <taxon>Craniata</taxon>
        <taxon>Vertebrata</taxon>
        <taxon>Euteleostomi</taxon>
        <taxon>Amphibia</taxon>
        <taxon>Batrachia</taxon>
        <taxon>Caudata</taxon>
        <taxon>Salamandroidea</taxon>
        <taxon>Salamandridae</taxon>
        <taxon>Pleurodelinae</taxon>
        <taxon>Pleurodeles</taxon>
    </lineage>
</organism>
<sequence>MAVWLRAYSVGQSLSGLRRWRTGNLLIYLRDGELALPWALHTLEEFDRCSGLRFNSRKTCVFPVVVEYALPSTCLAHVTWVKVGSRFVDQALARAQRRVALTCKTLWDPNCSHGYLMLHVGLELKGGRYCRRSSGDLNAAP</sequence>
<keyword evidence="2" id="KW-1185">Reference proteome</keyword>
<gene>
    <name evidence="1" type="ORF">NDU88_002642</name>
</gene>
<proteinExistence type="predicted"/>
<accession>A0AAV7LCZ8</accession>